<dbReference type="EMBL" id="LCUC01000318">
    <property type="protein sequence ID" value="KKY32417.1"/>
    <property type="molecule type" value="Genomic_DNA"/>
</dbReference>
<feature type="region of interest" description="Disordered" evidence="1">
    <location>
        <begin position="1"/>
        <end position="89"/>
    </location>
</feature>
<evidence type="ECO:0000256" key="1">
    <source>
        <dbReference type="SAM" id="MobiDB-lite"/>
    </source>
</evidence>
<sequence>MDPIDPIEPAVPVAPEAPMTEPNGGESSSQPETNGHKEGKAVIEQDGDAIELATSSAKQGVEAKRDTKKDLDANVESSAKTGQRNAREATVESAGFEAESSLDPWEFEVVIKPLSPAAAQEYTKVPPGDEIYRVLEVIKTDIPGEAWLSVEFEDGRVDQNGRFTTLSFLPRNGPFGSEPSGKLSVTC</sequence>
<evidence type="ECO:0000313" key="3">
    <source>
        <dbReference type="Proteomes" id="UP000034680"/>
    </source>
</evidence>
<evidence type="ECO:0000313" key="2">
    <source>
        <dbReference type="EMBL" id="KKY32417.1"/>
    </source>
</evidence>
<gene>
    <name evidence="2" type="ORF">UCDDA912_g07613</name>
</gene>
<dbReference type="OrthoDB" id="10451538at2759"/>
<proteinExistence type="predicted"/>
<dbReference type="AlphaFoldDB" id="A0A0G2FCU2"/>
<comment type="caution">
    <text evidence="2">The sequence shown here is derived from an EMBL/GenBank/DDBJ whole genome shotgun (WGS) entry which is preliminary data.</text>
</comment>
<protein>
    <submittedName>
        <fullName evidence="2">Uncharacterized protein</fullName>
    </submittedName>
</protein>
<reference evidence="2 3" key="1">
    <citation type="submission" date="2015-05" db="EMBL/GenBank/DDBJ databases">
        <title>Distinctive expansion of gene families associated with plant cell wall degradation and secondary metabolism in the genomes of grapevine trunk pathogens.</title>
        <authorList>
            <person name="Lawrence D.P."/>
            <person name="Travadon R."/>
            <person name="Rolshausen P.E."/>
            <person name="Baumgartner K."/>
        </authorList>
    </citation>
    <scope>NUCLEOTIDE SEQUENCE [LARGE SCALE GENOMIC DNA]</scope>
    <source>
        <strain evidence="2">DA912</strain>
    </source>
</reference>
<reference evidence="2 3" key="2">
    <citation type="submission" date="2015-05" db="EMBL/GenBank/DDBJ databases">
        <authorList>
            <person name="Morales-Cruz A."/>
            <person name="Amrine K.C."/>
            <person name="Cantu D."/>
        </authorList>
    </citation>
    <scope>NUCLEOTIDE SEQUENCE [LARGE SCALE GENOMIC DNA]</scope>
    <source>
        <strain evidence="2">DA912</strain>
    </source>
</reference>
<feature type="compositionally biased region" description="Low complexity" evidence="1">
    <location>
        <begin position="1"/>
        <end position="18"/>
    </location>
</feature>
<feature type="compositionally biased region" description="Basic and acidic residues" evidence="1">
    <location>
        <begin position="34"/>
        <end position="43"/>
    </location>
</feature>
<dbReference type="Proteomes" id="UP000034680">
    <property type="component" value="Unassembled WGS sequence"/>
</dbReference>
<organism evidence="2 3">
    <name type="scientific">Diaporthe ampelina</name>
    <dbReference type="NCBI Taxonomy" id="1214573"/>
    <lineage>
        <taxon>Eukaryota</taxon>
        <taxon>Fungi</taxon>
        <taxon>Dikarya</taxon>
        <taxon>Ascomycota</taxon>
        <taxon>Pezizomycotina</taxon>
        <taxon>Sordariomycetes</taxon>
        <taxon>Sordariomycetidae</taxon>
        <taxon>Diaporthales</taxon>
        <taxon>Diaporthaceae</taxon>
        <taxon>Diaporthe</taxon>
    </lineage>
</organism>
<dbReference type="STRING" id="1214573.A0A0G2FCU2"/>
<keyword evidence="3" id="KW-1185">Reference proteome</keyword>
<feature type="compositionally biased region" description="Basic and acidic residues" evidence="1">
    <location>
        <begin position="61"/>
        <end position="72"/>
    </location>
</feature>
<name>A0A0G2FCU2_9PEZI</name>
<accession>A0A0G2FCU2</accession>
<feature type="compositionally biased region" description="Polar residues" evidence="1">
    <location>
        <begin position="75"/>
        <end position="84"/>
    </location>
</feature>